<dbReference type="RefSeq" id="WP_144865821.1">
    <property type="nucleotide sequence ID" value="NZ_LR213800.1"/>
</dbReference>
<protein>
    <submittedName>
        <fullName evidence="1">Uncharacterized protein</fullName>
    </submittedName>
</protein>
<gene>
    <name evidence="1" type="ORF">H1P_400011</name>
</gene>
<dbReference type="Proteomes" id="UP000320055">
    <property type="component" value="Unassembled WGS sequence"/>
</dbReference>
<accession>A0A563VXD0</accession>
<proteinExistence type="predicted"/>
<evidence type="ECO:0000313" key="1">
    <source>
        <dbReference type="EMBL" id="VEP16055.1"/>
    </source>
</evidence>
<organism evidence="1 2">
    <name type="scientific">Hyella patelloides LEGE 07179</name>
    <dbReference type="NCBI Taxonomy" id="945734"/>
    <lineage>
        <taxon>Bacteria</taxon>
        <taxon>Bacillati</taxon>
        <taxon>Cyanobacteriota</taxon>
        <taxon>Cyanophyceae</taxon>
        <taxon>Pleurocapsales</taxon>
        <taxon>Hyellaceae</taxon>
        <taxon>Hyella</taxon>
    </lineage>
</organism>
<reference evidence="1 2" key="1">
    <citation type="submission" date="2019-01" db="EMBL/GenBank/DDBJ databases">
        <authorList>
            <person name="Brito A."/>
        </authorList>
    </citation>
    <scope>NUCLEOTIDE SEQUENCE [LARGE SCALE GENOMIC DNA]</scope>
    <source>
        <strain evidence="1">1</strain>
    </source>
</reference>
<dbReference type="AlphaFoldDB" id="A0A563VXD0"/>
<name>A0A563VXD0_9CYAN</name>
<evidence type="ECO:0000313" key="2">
    <source>
        <dbReference type="Proteomes" id="UP000320055"/>
    </source>
</evidence>
<keyword evidence="2" id="KW-1185">Reference proteome</keyword>
<sequence>MPVQALNEVREIQNSQAITTKQIVLEVQNCYQVDMDRVLWVLAAAKYGRKSKRELTKTEKEIFCLACSIYSDLEKSFIREYRRRITREELNVYIEILNDTNINLNQRNLATKYRNKLKREITKTSSKIIREKLNTKLRIATISVKVFDDRTSWSRLKNLLVNPILNLDSNTLITPSMIMTLLSYRYPLIEN</sequence>
<dbReference type="EMBL" id="CAACVJ010000335">
    <property type="protein sequence ID" value="VEP16055.1"/>
    <property type="molecule type" value="Genomic_DNA"/>
</dbReference>